<keyword evidence="11 12" id="KW-0066">ATP synthesis</keyword>
<comment type="similarity">
    <text evidence="2 12 13">Belongs to the ATPase A chain family.</text>
</comment>
<dbReference type="FunFam" id="1.20.120.220:FF:000002">
    <property type="entry name" value="ATP synthase subunit a"/>
    <property type="match status" value="1"/>
</dbReference>
<evidence type="ECO:0000256" key="11">
    <source>
        <dbReference type="ARBA" id="ARBA00023310"/>
    </source>
</evidence>
<evidence type="ECO:0000256" key="13">
    <source>
        <dbReference type="RuleBase" id="RU000483"/>
    </source>
</evidence>
<comment type="subcellular location">
    <subcellularLocation>
        <location evidence="12 13">Cell membrane</location>
        <topology evidence="12 13">Multi-pass membrane protein</topology>
    </subcellularLocation>
    <subcellularLocation>
        <location evidence="1">Membrane</location>
        <topology evidence="1">Multi-pass membrane protein</topology>
    </subcellularLocation>
</comment>
<feature type="transmembrane region" description="Helical" evidence="12">
    <location>
        <begin position="236"/>
        <end position="263"/>
    </location>
</feature>
<proteinExistence type="inferred from homology"/>
<dbReference type="GO" id="GO:0046933">
    <property type="term" value="F:proton-transporting ATP synthase activity, rotational mechanism"/>
    <property type="evidence" value="ECO:0007669"/>
    <property type="project" value="UniProtKB-UniRule"/>
</dbReference>
<dbReference type="Gene3D" id="1.20.120.220">
    <property type="entry name" value="ATP synthase, F0 complex, subunit A"/>
    <property type="match status" value="1"/>
</dbReference>
<accession>A0A090AMK7</accession>
<evidence type="ECO:0000256" key="3">
    <source>
        <dbReference type="ARBA" id="ARBA00022448"/>
    </source>
</evidence>
<dbReference type="PROSITE" id="PS00449">
    <property type="entry name" value="ATPASE_A"/>
    <property type="match status" value="1"/>
</dbReference>
<keyword evidence="10 12" id="KW-0472">Membrane</keyword>
<name>A0A090AMK7_9GAMM</name>
<dbReference type="Proteomes" id="UP000031623">
    <property type="component" value="Chromosome"/>
</dbReference>
<dbReference type="OrthoDB" id="9789241at2"/>
<dbReference type="EMBL" id="AP014633">
    <property type="protein sequence ID" value="BAP57237.1"/>
    <property type="molecule type" value="Genomic_DNA"/>
</dbReference>
<dbReference type="KEGG" id="tig:THII_2940"/>
<evidence type="ECO:0000256" key="7">
    <source>
        <dbReference type="ARBA" id="ARBA00022781"/>
    </source>
</evidence>
<keyword evidence="6 12" id="KW-0812">Transmembrane</keyword>
<dbReference type="GO" id="GO:0042777">
    <property type="term" value="P:proton motive force-driven plasma membrane ATP synthesis"/>
    <property type="evidence" value="ECO:0007669"/>
    <property type="project" value="TreeGrafter"/>
</dbReference>
<dbReference type="GO" id="GO:0045259">
    <property type="term" value="C:proton-transporting ATP synthase complex"/>
    <property type="evidence" value="ECO:0007669"/>
    <property type="project" value="UniProtKB-KW"/>
</dbReference>
<evidence type="ECO:0000256" key="12">
    <source>
        <dbReference type="HAMAP-Rule" id="MF_01393"/>
    </source>
</evidence>
<evidence type="ECO:0000256" key="5">
    <source>
        <dbReference type="ARBA" id="ARBA00022547"/>
    </source>
</evidence>
<organism evidence="14 15">
    <name type="scientific">Thioploca ingrica</name>
    <dbReference type="NCBI Taxonomy" id="40754"/>
    <lineage>
        <taxon>Bacteria</taxon>
        <taxon>Pseudomonadati</taxon>
        <taxon>Pseudomonadota</taxon>
        <taxon>Gammaproteobacteria</taxon>
        <taxon>Thiotrichales</taxon>
        <taxon>Thiotrichaceae</taxon>
        <taxon>Thioploca</taxon>
    </lineage>
</organism>
<dbReference type="NCBIfam" id="TIGR01131">
    <property type="entry name" value="ATP_synt_6_or_A"/>
    <property type="match status" value="1"/>
</dbReference>
<dbReference type="STRING" id="40754.THII_2940"/>
<dbReference type="HAMAP" id="MF_01393">
    <property type="entry name" value="ATP_synth_a_bact"/>
    <property type="match status" value="1"/>
</dbReference>
<sequence length="271" mass="30467">MTESHHSAANGTGAVEYIQHHLTNLSIGEGFWTIHLDVLFFSILLAAIIIGMAKKVGSNLDPDNPKGLQNFLEIILEFVERQVKEAFAGYNPLIGPLALTLFMWIFLMNALDLLPVDLLPLIAKWLGIPYLKVVPTTNLDTTLGFAGSVFALIIFYNIKIKGPVGFIKMYLFHPFPAHNLFVKILLMPINFLMTLIEEVAKPVSMGLRLFGNMFAGELIFILIALLPWWIQWLPGGAWAIFHILIITLQAFIFMLLTIVYLSIAHQVDEEH</sequence>
<keyword evidence="7 12" id="KW-0375">Hydrogen ion transport</keyword>
<evidence type="ECO:0000313" key="15">
    <source>
        <dbReference type="Proteomes" id="UP000031623"/>
    </source>
</evidence>
<feature type="transmembrane region" description="Helical" evidence="12">
    <location>
        <begin position="87"/>
        <end position="107"/>
    </location>
</feature>
<evidence type="ECO:0000256" key="10">
    <source>
        <dbReference type="ARBA" id="ARBA00023136"/>
    </source>
</evidence>
<dbReference type="Pfam" id="PF00119">
    <property type="entry name" value="ATP-synt_A"/>
    <property type="match status" value="1"/>
</dbReference>
<dbReference type="NCBIfam" id="NF004477">
    <property type="entry name" value="PRK05815.1-1"/>
    <property type="match status" value="1"/>
</dbReference>
<dbReference type="HOGENOM" id="CLU_041018_1_0_6"/>
<evidence type="ECO:0000256" key="4">
    <source>
        <dbReference type="ARBA" id="ARBA00022475"/>
    </source>
</evidence>
<keyword evidence="3 12" id="KW-0813">Transport</keyword>
<comment type="function">
    <text evidence="12 13">Key component of the proton channel; it plays a direct role in the translocation of protons across the membrane.</text>
</comment>
<protein>
    <recommendedName>
        <fullName evidence="12 13">ATP synthase subunit a</fullName>
    </recommendedName>
    <alternativeName>
        <fullName evidence="12">ATP synthase F0 sector subunit a</fullName>
    </alternativeName>
    <alternativeName>
        <fullName evidence="12">F-ATPase subunit 6</fullName>
    </alternativeName>
</protein>
<dbReference type="PANTHER" id="PTHR42823">
    <property type="entry name" value="ATP SYNTHASE SUBUNIT A, CHLOROPLASTIC"/>
    <property type="match status" value="1"/>
</dbReference>
<dbReference type="CDD" id="cd00310">
    <property type="entry name" value="ATP-synt_Fo_a_6"/>
    <property type="match status" value="1"/>
</dbReference>
<gene>
    <name evidence="12" type="primary">atpB</name>
    <name evidence="14" type="ORF">THII_2940</name>
</gene>
<feature type="transmembrane region" description="Helical" evidence="12">
    <location>
        <begin position="209"/>
        <end position="230"/>
    </location>
</feature>
<dbReference type="SUPFAM" id="SSF81336">
    <property type="entry name" value="F1F0 ATP synthase subunit A"/>
    <property type="match status" value="1"/>
</dbReference>
<feature type="transmembrane region" description="Helical" evidence="12">
    <location>
        <begin position="32"/>
        <end position="53"/>
    </location>
</feature>
<dbReference type="PANTHER" id="PTHR42823:SF3">
    <property type="entry name" value="ATP SYNTHASE SUBUNIT A, CHLOROPLASTIC"/>
    <property type="match status" value="1"/>
</dbReference>
<keyword evidence="4 12" id="KW-1003">Cell membrane</keyword>
<dbReference type="InterPro" id="IPR023011">
    <property type="entry name" value="ATP_synth_F0_asu_AS"/>
</dbReference>
<evidence type="ECO:0000256" key="8">
    <source>
        <dbReference type="ARBA" id="ARBA00022989"/>
    </source>
</evidence>
<dbReference type="InterPro" id="IPR000568">
    <property type="entry name" value="ATP_synth_F0_asu"/>
</dbReference>
<keyword evidence="5 12" id="KW-0138">CF(0)</keyword>
<keyword evidence="15" id="KW-1185">Reference proteome</keyword>
<evidence type="ECO:0000256" key="2">
    <source>
        <dbReference type="ARBA" id="ARBA00006810"/>
    </source>
</evidence>
<keyword evidence="9 12" id="KW-0406">Ion transport</keyword>
<reference evidence="14 15" key="1">
    <citation type="journal article" date="2014" name="ISME J.">
        <title>Ecophysiology of Thioploca ingrica as revealed by the complete genome sequence supplemented with proteomic evidence.</title>
        <authorList>
            <person name="Kojima H."/>
            <person name="Ogura Y."/>
            <person name="Yamamoto N."/>
            <person name="Togashi T."/>
            <person name="Mori H."/>
            <person name="Watanabe T."/>
            <person name="Nemoto F."/>
            <person name="Kurokawa K."/>
            <person name="Hayashi T."/>
            <person name="Fukui M."/>
        </authorList>
    </citation>
    <scope>NUCLEOTIDE SEQUENCE [LARGE SCALE GENOMIC DNA]</scope>
</reference>
<dbReference type="AlphaFoldDB" id="A0A090AMK7"/>
<feature type="transmembrane region" description="Helical" evidence="12">
    <location>
        <begin position="143"/>
        <end position="160"/>
    </location>
</feature>
<evidence type="ECO:0000256" key="9">
    <source>
        <dbReference type="ARBA" id="ARBA00023065"/>
    </source>
</evidence>
<dbReference type="GO" id="GO:0005886">
    <property type="term" value="C:plasma membrane"/>
    <property type="evidence" value="ECO:0007669"/>
    <property type="project" value="UniProtKB-SubCell"/>
</dbReference>
<evidence type="ECO:0000256" key="6">
    <source>
        <dbReference type="ARBA" id="ARBA00022692"/>
    </source>
</evidence>
<evidence type="ECO:0000256" key="1">
    <source>
        <dbReference type="ARBA" id="ARBA00004141"/>
    </source>
</evidence>
<keyword evidence="8 12" id="KW-1133">Transmembrane helix</keyword>
<dbReference type="InterPro" id="IPR045082">
    <property type="entry name" value="ATP_syn_F0_a_bact/chloroplast"/>
</dbReference>
<evidence type="ECO:0000313" key="14">
    <source>
        <dbReference type="EMBL" id="BAP57237.1"/>
    </source>
</evidence>
<dbReference type="InterPro" id="IPR035908">
    <property type="entry name" value="F0_ATP_A_sf"/>
</dbReference>